<dbReference type="EMBL" id="MN062711">
    <property type="protein sequence ID" value="QDP44855.1"/>
    <property type="molecule type" value="Genomic_DNA"/>
</dbReference>
<evidence type="ECO:0000313" key="2">
    <source>
        <dbReference type="EMBL" id="QDP44855.1"/>
    </source>
</evidence>
<dbReference type="Proteomes" id="UP000315309">
    <property type="component" value="Segment"/>
</dbReference>
<name>A0A516KT43_9CAUD</name>
<protein>
    <submittedName>
        <fullName evidence="2">Uncharacterized protein</fullName>
    </submittedName>
</protein>
<dbReference type="RefSeq" id="YP_009850693.1">
    <property type="nucleotide sequence ID" value="NC_048801.1"/>
</dbReference>
<keyword evidence="1" id="KW-0812">Transmembrane</keyword>
<keyword evidence="1" id="KW-1133">Transmembrane helix</keyword>
<keyword evidence="3" id="KW-1185">Reference proteome</keyword>
<gene>
    <name evidence="2" type="primary">36</name>
    <name evidence="2" type="ORF">SEA_ARAXXI_36</name>
</gene>
<organism evidence="2 3">
    <name type="scientific">Microbacterium phage Araxxi</name>
    <dbReference type="NCBI Taxonomy" id="2590948"/>
    <lineage>
        <taxon>Viruses</taxon>
        <taxon>Duplodnaviria</taxon>
        <taxon>Heunggongvirae</taxon>
        <taxon>Uroviricota</taxon>
        <taxon>Caudoviricetes</taxon>
        <taxon>Burrovirus</taxon>
        <taxon>Burrovirus araxxi</taxon>
    </lineage>
</organism>
<accession>A0A516KT43</accession>
<evidence type="ECO:0000313" key="3">
    <source>
        <dbReference type="Proteomes" id="UP000315309"/>
    </source>
</evidence>
<feature type="transmembrane region" description="Helical" evidence="1">
    <location>
        <begin position="6"/>
        <end position="26"/>
    </location>
</feature>
<dbReference type="KEGG" id="vg:55621176"/>
<dbReference type="GeneID" id="55621176"/>
<proteinExistence type="predicted"/>
<keyword evidence="1" id="KW-0472">Membrane</keyword>
<sequence length="145" mass="16256">MSEGIVIALIGLAASGGVGAAFLGWLRFRKKDKVEVEAQRQVALGELFDNANDLQQYVQAQVKSAVAEAIAPLQKELDDLKKASHRIHDAFRSFFTQLWVWDRGGRVGQMPVVPSDILTELRLGHFLDLPFEDTEPTRRKETTHE</sequence>
<evidence type="ECO:0000256" key="1">
    <source>
        <dbReference type="SAM" id="Phobius"/>
    </source>
</evidence>
<reference evidence="2 3" key="1">
    <citation type="submission" date="2019-06" db="EMBL/GenBank/DDBJ databases">
        <authorList>
            <person name="Cleveland K."/>
            <person name="Luciani P."/>
            <person name="Chung H."/>
            <person name="Caruso S.M."/>
            <person name="Garlena R.A."/>
            <person name="Russell D.A."/>
            <person name="Pope W.H."/>
            <person name="Jacobs-Sera D."/>
            <person name="Hatfull G.F."/>
        </authorList>
    </citation>
    <scope>NUCLEOTIDE SEQUENCE [LARGE SCALE GENOMIC DNA]</scope>
</reference>